<dbReference type="EMBL" id="JABBWK010000124">
    <property type="protein sequence ID" value="KAG1891745.1"/>
    <property type="molecule type" value="Genomic_DNA"/>
</dbReference>
<sequence>MSLKQDRRNRSWISRFLASLRRAFMSEPPPGLPVLKFHCPDGPDINSASVLSWRSSMAESWDSKTKGNLYAKCVLARMEYYKCAGHPKHEFLLFYFRHWIDGCSAQAVVSADRAMQGQTHSLRQSSELVSPSSSDTNAYDSVSIYGSPRDAAPELQVRYTQYNRLCTFDFPLTSAPSALQVSTVLSLVHLQAPAYHLYENQCYWFSSAVWGSLKVLFPSDQDSECENHHARARYRGFALGSPTEDIKAVCAAYELEWQKMLETLERVKCHHEAEEAKNRQTLHMEFEVKNEPFRQAQQAEIERLRQTEVQQRAEIEQLRARLAALEG</sequence>
<reference evidence="3" key="1">
    <citation type="journal article" date="2020" name="New Phytol.">
        <title>Comparative genomics reveals dynamic genome evolution in host specialist ectomycorrhizal fungi.</title>
        <authorList>
            <person name="Lofgren L.A."/>
            <person name="Nguyen N.H."/>
            <person name="Vilgalys R."/>
            <person name="Ruytinx J."/>
            <person name="Liao H.L."/>
            <person name="Branco S."/>
            <person name="Kuo A."/>
            <person name="LaButti K."/>
            <person name="Lipzen A."/>
            <person name="Andreopoulos W."/>
            <person name="Pangilinan J."/>
            <person name="Riley R."/>
            <person name="Hundley H."/>
            <person name="Na H."/>
            <person name="Barry K."/>
            <person name="Grigoriev I.V."/>
            <person name="Stajich J.E."/>
            <person name="Kennedy P.G."/>
        </authorList>
    </citation>
    <scope>NUCLEOTIDE SEQUENCE</scope>
    <source>
        <strain evidence="3">FC203</strain>
    </source>
</reference>
<evidence type="ECO:0000256" key="1">
    <source>
        <dbReference type="SAM" id="Coils"/>
    </source>
</evidence>
<organism evidence="3 4">
    <name type="scientific">Suillus fuscotomentosus</name>
    <dbReference type="NCBI Taxonomy" id="1912939"/>
    <lineage>
        <taxon>Eukaryota</taxon>
        <taxon>Fungi</taxon>
        <taxon>Dikarya</taxon>
        <taxon>Basidiomycota</taxon>
        <taxon>Agaricomycotina</taxon>
        <taxon>Agaricomycetes</taxon>
        <taxon>Agaricomycetidae</taxon>
        <taxon>Boletales</taxon>
        <taxon>Suillineae</taxon>
        <taxon>Suillaceae</taxon>
        <taxon>Suillus</taxon>
    </lineage>
</organism>
<evidence type="ECO:0000313" key="4">
    <source>
        <dbReference type="Proteomes" id="UP001195769"/>
    </source>
</evidence>
<dbReference type="EMBL" id="JABBWK010000019">
    <property type="protein sequence ID" value="KAG1901841.1"/>
    <property type="molecule type" value="Genomic_DNA"/>
</dbReference>
<dbReference type="AlphaFoldDB" id="A0AAD4HMN4"/>
<dbReference type="Proteomes" id="UP001195769">
    <property type="component" value="Unassembled WGS sequence"/>
</dbReference>
<protein>
    <submittedName>
        <fullName evidence="3">Uncharacterized protein</fullName>
    </submittedName>
</protein>
<evidence type="ECO:0000313" key="3">
    <source>
        <dbReference type="EMBL" id="KAG1901841.1"/>
    </source>
</evidence>
<keyword evidence="1" id="KW-0175">Coiled coil</keyword>
<comment type="caution">
    <text evidence="3">The sequence shown here is derived from an EMBL/GenBank/DDBJ whole genome shotgun (WGS) entry which is preliminary data.</text>
</comment>
<dbReference type="GeneID" id="64655679"/>
<keyword evidence="4" id="KW-1185">Reference proteome</keyword>
<evidence type="ECO:0000313" key="2">
    <source>
        <dbReference type="EMBL" id="KAG1891745.1"/>
    </source>
</evidence>
<feature type="coiled-coil region" evidence="1">
    <location>
        <begin position="294"/>
        <end position="321"/>
    </location>
</feature>
<gene>
    <name evidence="3" type="ORF">F5891DRAFT_1025695</name>
    <name evidence="2" type="ORF">F5891DRAFT_1069474</name>
</gene>
<dbReference type="RefSeq" id="XP_041227416.1">
    <property type="nucleotide sequence ID" value="XM_041361381.1"/>
</dbReference>
<accession>A0AAD4HMN4</accession>
<proteinExistence type="predicted"/>
<name>A0AAD4HMN4_9AGAM</name>